<reference evidence="3 4" key="2">
    <citation type="journal article" date="2006" name="Environ. Microbiol.">
        <title>Sequence analysis of three plasmids harboured in Rhodococcus erythropolis strain PR4.</title>
        <authorList>
            <person name="Sekine M."/>
            <person name="Tanikawa S."/>
            <person name="Omata S."/>
            <person name="Saito M."/>
            <person name="Fujisawa T."/>
            <person name="Tsukatani N."/>
            <person name="Tajima T."/>
            <person name="Sekigawa T."/>
            <person name="Kosugi H."/>
            <person name="Matsuo Y."/>
            <person name="Nishiko R."/>
            <person name="Imamura K."/>
            <person name="Ito M."/>
            <person name="Narita H."/>
            <person name="Tago S."/>
            <person name="Fujita N."/>
            <person name="Harayama S."/>
        </authorList>
    </citation>
    <scope>NUCLEOTIDE SEQUENCE [LARGE SCALE GENOMIC DNA]</scope>
    <source>
        <strain evidence="4">PR4 / NBRC 100887</strain>
        <plasmid evidence="3 4">pREL1</plasmid>
    </source>
</reference>
<dbReference type="InterPro" id="IPR002514">
    <property type="entry name" value="Transposase_8"/>
</dbReference>
<geneLocation type="plasmid" evidence="3 4">
    <name>pREL1</name>
</geneLocation>
<gene>
    <name evidence="3" type="ordered locus">RER_pREL1-01870</name>
</gene>
<dbReference type="HOGENOM" id="CLU_1775960_0_0_11"/>
<accession>Q3L9I3</accession>
<reference evidence="4" key="1">
    <citation type="submission" date="2005-03" db="EMBL/GenBank/DDBJ databases">
        <title>Comparison of the complete genome sequences of Rhodococcus erythropolis PR4 and Rhodococcus opacus B4.</title>
        <authorList>
            <person name="Takarada H."/>
            <person name="Sekine M."/>
            <person name="Hosoyama A."/>
            <person name="Yamada R."/>
            <person name="Fujisawa T."/>
            <person name="Omata S."/>
            <person name="Shimizu A."/>
            <person name="Tsukatani N."/>
            <person name="Tanikawa S."/>
            <person name="Fujita N."/>
            <person name="Harayama S."/>
        </authorList>
    </citation>
    <scope>NUCLEOTIDE SEQUENCE [LARGE SCALE GENOMIC DNA]</scope>
    <source>
        <strain evidence="4">PR4 / NBRC 100887</strain>
        <plasmid evidence="4">pREL1</plasmid>
    </source>
</reference>
<dbReference type="InterPro" id="IPR036388">
    <property type="entry name" value="WH-like_DNA-bd_sf"/>
</dbReference>
<dbReference type="SUPFAM" id="SSF46689">
    <property type="entry name" value="Homeodomain-like"/>
    <property type="match status" value="1"/>
</dbReference>
<protein>
    <submittedName>
        <fullName evidence="3">Putative transposase</fullName>
    </submittedName>
</protein>
<feature type="coiled-coil region" evidence="1">
    <location>
        <begin position="106"/>
        <end position="133"/>
    </location>
</feature>
<dbReference type="GO" id="GO:0003677">
    <property type="term" value="F:DNA binding"/>
    <property type="evidence" value="ECO:0007669"/>
    <property type="project" value="InterPro"/>
</dbReference>
<sequence>MSSLQRCVTHKSLCSCGGALAGVCSAPDLIATSKTRKDDPYGRTAEVPRRAARTRHSDGHRTPARILQTRTGAYKRVADQLGAHPEALRTWVKRAEVDEGLRPGTTSDDSSRLAELEREVKELRRANTILRQASAFFAAELDRPHR</sequence>
<dbReference type="AlphaFoldDB" id="Q3L9I3"/>
<dbReference type="EMBL" id="AP008931">
    <property type="protein sequence ID" value="BAE46130.1"/>
    <property type="molecule type" value="Genomic_DNA"/>
</dbReference>
<evidence type="ECO:0000313" key="3">
    <source>
        <dbReference type="EMBL" id="BAE46130.1"/>
    </source>
</evidence>
<dbReference type="GO" id="GO:0004803">
    <property type="term" value="F:transposase activity"/>
    <property type="evidence" value="ECO:0007669"/>
    <property type="project" value="InterPro"/>
</dbReference>
<evidence type="ECO:0000256" key="1">
    <source>
        <dbReference type="SAM" id="Coils"/>
    </source>
</evidence>
<dbReference type="InterPro" id="IPR009057">
    <property type="entry name" value="Homeodomain-like_sf"/>
</dbReference>
<dbReference type="GO" id="GO:0006313">
    <property type="term" value="P:DNA transposition"/>
    <property type="evidence" value="ECO:0007669"/>
    <property type="project" value="InterPro"/>
</dbReference>
<dbReference type="KEGG" id="rer:RER_pREL1-01870"/>
<keyword evidence="3" id="KW-0614">Plasmid</keyword>
<proteinExistence type="predicted"/>
<evidence type="ECO:0000313" key="4">
    <source>
        <dbReference type="Proteomes" id="UP000002204"/>
    </source>
</evidence>
<organism evidence="3 4">
    <name type="scientific">Rhodococcus erythropolis (strain PR4 / NBRC 100887)</name>
    <dbReference type="NCBI Taxonomy" id="234621"/>
    <lineage>
        <taxon>Bacteria</taxon>
        <taxon>Bacillati</taxon>
        <taxon>Actinomycetota</taxon>
        <taxon>Actinomycetes</taxon>
        <taxon>Mycobacteriales</taxon>
        <taxon>Nocardiaceae</taxon>
        <taxon>Rhodococcus</taxon>
        <taxon>Rhodococcus erythropolis group</taxon>
    </lineage>
</organism>
<evidence type="ECO:0000256" key="2">
    <source>
        <dbReference type="SAM" id="MobiDB-lite"/>
    </source>
</evidence>
<feature type="region of interest" description="Disordered" evidence="2">
    <location>
        <begin position="33"/>
        <end position="65"/>
    </location>
</feature>
<name>Q3L9I3_RHOE4</name>
<dbReference type="Pfam" id="PF01527">
    <property type="entry name" value="HTH_Tnp_1"/>
    <property type="match status" value="1"/>
</dbReference>
<feature type="compositionally biased region" description="Basic and acidic residues" evidence="2">
    <location>
        <begin position="35"/>
        <end position="61"/>
    </location>
</feature>
<dbReference type="Gene3D" id="1.10.10.10">
    <property type="entry name" value="Winged helix-like DNA-binding domain superfamily/Winged helix DNA-binding domain"/>
    <property type="match status" value="1"/>
</dbReference>
<dbReference type="Proteomes" id="UP000002204">
    <property type="component" value="Plasmid pREL1"/>
</dbReference>
<keyword evidence="1" id="KW-0175">Coiled coil</keyword>